<dbReference type="Proteomes" id="UP000240934">
    <property type="component" value="Segment"/>
</dbReference>
<evidence type="ECO:0000313" key="2">
    <source>
        <dbReference type="Proteomes" id="UP000240934"/>
    </source>
</evidence>
<sequence length="97" mass="10206">MAGIVLNMAPTIGPGPWKPSKVVGTSSTVFAEGQQIVVKQDDQVIKHERPDGPDWKQGKVIASTSKVFVEGKPIAQIGDVCTDGEILVKSATSVFAS</sequence>
<dbReference type="InterPro" id="IPR008727">
    <property type="entry name" value="PAAR_motif"/>
</dbReference>
<name>A0A2H4YEY8_9CAUD</name>
<reference evidence="1 2" key="1">
    <citation type="submission" date="2017-10" db="EMBL/GenBank/DDBJ databases">
        <title>Antibacterial composition for extension of chilled fish shelf life and decreasing of risk of food-borne infections, bacteriophage strains for its preparation.</title>
        <authorList>
            <person name="Zulkarneev E.R."/>
            <person name="Aleshkin A.V."/>
            <person name="Rubalsky O.V."/>
            <person name="Kiseleva I.A."/>
            <person name="Rubalskii E.O."/>
            <person name="Lebedev S.N."/>
        </authorList>
    </citation>
    <scope>NUCLEOTIDE SEQUENCE [LARGE SCALE GENOMIC DNA]</scope>
</reference>
<proteinExistence type="predicted"/>
<protein>
    <recommendedName>
        <fullName evidence="3">Phospholipase</fullName>
    </recommendedName>
</protein>
<accession>A0A2H4YEY8</accession>
<evidence type="ECO:0000313" key="1">
    <source>
        <dbReference type="EMBL" id="AUE22732.1"/>
    </source>
</evidence>
<gene>
    <name evidence="1" type="ORF">Ah1_00214</name>
</gene>
<organism evidence="1 2">
    <name type="scientific">Aeromonas phage Ah1</name>
    <dbReference type="NCBI Taxonomy" id="2053701"/>
    <lineage>
        <taxon>Viruses</taxon>
        <taxon>Duplodnaviria</taxon>
        <taxon>Heunggongvirae</taxon>
        <taxon>Uroviricota</taxon>
        <taxon>Caudoviricetes</taxon>
        <taxon>Pantevenvirales</taxon>
        <taxon>Straboviridae</taxon>
        <taxon>Cinqassovirus</taxon>
        <taxon>Cinqassovirus ah1</taxon>
    </lineage>
</organism>
<dbReference type="Gene3D" id="2.60.200.60">
    <property type="match status" value="1"/>
</dbReference>
<dbReference type="EMBL" id="MG250483">
    <property type="protein sequence ID" value="AUE22732.1"/>
    <property type="molecule type" value="Genomic_DNA"/>
</dbReference>
<keyword evidence="2" id="KW-1185">Reference proteome</keyword>
<dbReference type="Pfam" id="PF05488">
    <property type="entry name" value="PAAR_motif"/>
    <property type="match status" value="1"/>
</dbReference>
<evidence type="ECO:0008006" key="3">
    <source>
        <dbReference type="Google" id="ProtNLM"/>
    </source>
</evidence>